<sequence>MLPRVLICFILLFWSGFTFSNNNDAFRHVNIYTSNYTNNVSIYSNGTMQAKIIVSYQLNDNYLIQNIKLLKHEGSELNNFKFFEKENNYPHEIESLKTIVPVLLVGDNNQYKYFYLATRDAGATRICAKLSAANTQTNRIEHYSTCNNSDKESYVTLHALQPKRYTINDFTIISEEIDWYDGVMRFKTYELVPKGWQLSRAISNGASIEVYNSSQVATHQLSHFFQDMDVDSSLTLYRHINKNQQDMYVPAWALAPHKEVEKLSDKYKFQVNTNNKINLVRSYGFKIKDKNGDYGILAKNPQYGQHIRYITFYDNYGNEGIIYVKRVNDIDKVYGGNLENMDYGFY</sequence>
<comment type="caution">
    <text evidence="2">The sequence shown here is derived from an EMBL/GenBank/DDBJ whole genome shotgun (WGS) entry which is preliminary data.</text>
</comment>
<accession>A0A1S1HPS2</accession>
<keyword evidence="1" id="KW-0732">Signal</keyword>
<evidence type="ECO:0000313" key="3">
    <source>
        <dbReference type="Proteomes" id="UP000179588"/>
    </source>
</evidence>
<dbReference type="EMBL" id="LVIE01000168">
    <property type="protein sequence ID" value="OHT24098.1"/>
    <property type="molecule type" value="Genomic_DNA"/>
</dbReference>
<evidence type="ECO:0000256" key="1">
    <source>
        <dbReference type="SAM" id="SignalP"/>
    </source>
</evidence>
<name>A0A1S1HPS2_PROST</name>
<dbReference type="Proteomes" id="UP000179588">
    <property type="component" value="Unassembled WGS sequence"/>
</dbReference>
<feature type="signal peptide" evidence="1">
    <location>
        <begin position="1"/>
        <end position="20"/>
    </location>
</feature>
<evidence type="ECO:0000313" key="2">
    <source>
        <dbReference type="EMBL" id="OHT24098.1"/>
    </source>
</evidence>
<protein>
    <submittedName>
        <fullName evidence="2">Uncharacterized protein</fullName>
    </submittedName>
</protein>
<organism evidence="2 3">
    <name type="scientific">Providencia stuartii</name>
    <dbReference type="NCBI Taxonomy" id="588"/>
    <lineage>
        <taxon>Bacteria</taxon>
        <taxon>Pseudomonadati</taxon>
        <taxon>Pseudomonadota</taxon>
        <taxon>Gammaproteobacteria</taxon>
        <taxon>Enterobacterales</taxon>
        <taxon>Morganellaceae</taxon>
        <taxon>Providencia</taxon>
    </lineage>
</organism>
<feature type="chain" id="PRO_5010236649" evidence="1">
    <location>
        <begin position="21"/>
        <end position="346"/>
    </location>
</feature>
<proteinExistence type="predicted"/>
<reference evidence="2 3" key="1">
    <citation type="submission" date="2016-03" db="EMBL/GenBank/DDBJ databases">
        <title>Genome sequence of Providencia stuartii strain, isolated from the salivary glands of larval Lucilia sericata.</title>
        <authorList>
            <person name="Yuan Y."/>
            <person name="Zhang Y."/>
            <person name="Fu S."/>
            <person name="Crippen T.L."/>
            <person name="Visi D."/>
            <person name="Benbow M.E."/>
            <person name="Allen M."/>
            <person name="Tomberlin J.K."/>
            <person name="Sze S.-H."/>
            <person name="Tarone A.M."/>
        </authorList>
    </citation>
    <scope>NUCLEOTIDE SEQUENCE [LARGE SCALE GENOMIC DNA]</scope>
    <source>
        <strain evidence="2 3">Crippen</strain>
    </source>
</reference>
<keyword evidence="3" id="KW-1185">Reference proteome</keyword>
<dbReference type="AlphaFoldDB" id="A0A1S1HPS2"/>
<gene>
    <name evidence="2" type="ORF">A3Q29_05405</name>
</gene>